<name>A0A0N7ZDM3_SCYOL</name>
<keyword evidence="8" id="KW-0156">Chromatin regulator</keyword>
<keyword evidence="11" id="KW-0539">Nucleus</keyword>
<feature type="region of interest" description="Disordered" evidence="13">
    <location>
        <begin position="176"/>
        <end position="238"/>
    </location>
</feature>
<dbReference type="InterPro" id="IPR051760">
    <property type="entry name" value="KMT5A"/>
</dbReference>
<accession>A0A0N7ZDM3</accession>
<comment type="subcellular location">
    <subcellularLocation>
        <location evidence="2">Chromosome</location>
    </subcellularLocation>
    <subcellularLocation>
        <location evidence="1">Nucleus</location>
    </subcellularLocation>
</comment>
<keyword evidence="9" id="KW-0805">Transcription regulation</keyword>
<dbReference type="SUPFAM" id="SSF82199">
    <property type="entry name" value="SET domain"/>
    <property type="match status" value="1"/>
</dbReference>
<feature type="region of interest" description="Disordered" evidence="13">
    <location>
        <begin position="1"/>
        <end position="52"/>
    </location>
</feature>
<feature type="compositionally biased region" description="Polar residues" evidence="13">
    <location>
        <begin position="303"/>
        <end position="322"/>
    </location>
</feature>
<keyword evidence="4" id="KW-0158">Chromosome</keyword>
<feature type="compositionally biased region" description="Low complexity" evidence="13">
    <location>
        <begin position="202"/>
        <end position="220"/>
    </location>
</feature>
<organism evidence="15">
    <name type="scientific">Scylla olivacea</name>
    <name type="common">Orange mud crab</name>
    <name type="synonym">Cancer olivacea</name>
    <dbReference type="NCBI Taxonomy" id="85551"/>
    <lineage>
        <taxon>Eukaryota</taxon>
        <taxon>Metazoa</taxon>
        <taxon>Ecdysozoa</taxon>
        <taxon>Arthropoda</taxon>
        <taxon>Crustacea</taxon>
        <taxon>Multicrustacea</taxon>
        <taxon>Malacostraca</taxon>
        <taxon>Eumalacostraca</taxon>
        <taxon>Eucarida</taxon>
        <taxon>Decapoda</taxon>
        <taxon>Pleocyemata</taxon>
        <taxon>Brachyura</taxon>
        <taxon>Eubrachyura</taxon>
        <taxon>Portunoidea</taxon>
        <taxon>Portunidae</taxon>
        <taxon>Portuninae</taxon>
        <taxon>Scylla</taxon>
    </lineage>
</organism>
<evidence type="ECO:0000256" key="1">
    <source>
        <dbReference type="ARBA" id="ARBA00004123"/>
    </source>
</evidence>
<dbReference type="GO" id="GO:0043516">
    <property type="term" value="P:regulation of DNA damage response, signal transduction by p53 class mediator"/>
    <property type="evidence" value="ECO:0007669"/>
    <property type="project" value="TreeGrafter"/>
</dbReference>
<feature type="region of interest" description="Disordered" evidence="13">
    <location>
        <begin position="274"/>
        <end position="322"/>
    </location>
</feature>
<dbReference type="Gene3D" id="2.170.270.10">
    <property type="entry name" value="SET domain"/>
    <property type="match status" value="1"/>
</dbReference>
<dbReference type="GO" id="GO:0005700">
    <property type="term" value="C:polytene chromosome"/>
    <property type="evidence" value="ECO:0007669"/>
    <property type="project" value="TreeGrafter"/>
</dbReference>
<dbReference type="GO" id="GO:0140944">
    <property type="term" value="F:histone H4K20 monomethyltransferase activity"/>
    <property type="evidence" value="ECO:0007669"/>
    <property type="project" value="UniProtKB-EC"/>
</dbReference>
<dbReference type="InterPro" id="IPR046341">
    <property type="entry name" value="SET_dom_sf"/>
</dbReference>
<protein>
    <recommendedName>
        <fullName evidence="3">[histone H4]-lysine(20) N-methyltransferase</fullName>
        <ecNumber evidence="3">2.1.1.361</ecNumber>
    </recommendedName>
</protein>
<evidence type="ECO:0000256" key="12">
    <source>
        <dbReference type="ARBA" id="ARBA00047784"/>
    </source>
</evidence>
<feature type="compositionally biased region" description="Low complexity" evidence="13">
    <location>
        <begin position="176"/>
        <end position="195"/>
    </location>
</feature>
<keyword evidence="10" id="KW-0804">Transcription</keyword>
<evidence type="ECO:0000256" key="10">
    <source>
        <dbReference type="ARBA" id="ARBA00023163"/>
    </source>
</evidence>
<dbReference type="GO" id="GO:0032259">
    <property type="term" value="P:methylation"/>
    <property type="evidence" value="ECO:0007669"/>
    <property type="project" value="UniProtKB-KW"/>
</dbReference>
<feature type="compositionally biased region" description="Basic and acidic residues" evidence="13">
    <location>
        <begin position="43"/>
        <end position="52"/>
    </location>
</feature>
<evidence type="ECO:0000256" key="8">
    <source>
        <dbReference type="ARBA" id="ARBA00022853"/>
    </source>
</evidence>
<dbReference type="InterPro" id="IPR001214">
    <property type="entry name" value="SET_dom"/>
</dbReference>
<dbReference type="AlphaFoldDB" id="A0A0N7ZDM3"/>
<evidence type="ECO:0000256" key="7">
    <source>
        <dbReference type="ARBA" id="ARBA00022691"/>
    </source>
</evidence>
<dbReference type="PROSITE" id="PS51571">
    <property type="entry name" value="SAM_MT43_PR_SET"/>
    <property type="match status" value="1"/>
</dbReference>
<feature type="compositionally biased region" description="Polar residues" evidence="13">
    <location>
        <begin position="221"/>
        <end position="230"/>
    </location>
</feature>
<dbReference type="EC" id="2.1.1.361" evidence="3"/>
<feature type="compositionally biased region" description="Basic residues" evidence="13">
    <location>
        <begin position="1"/>
        <end position="30"/>
    </location>
</feature>
<evidence type="ECO:0000256" key="4">
    <source>
        <dbReference type="ARBA" id="ARBA00022454"/>
    </source>
</evidence>
<dbReference type="GO" id="GO:0006357">
    <property type="term" value="P:regulation of transcription by RNA polymerase II"/>
    <property type="evidence" value="ECO:0007669"/>
    <property type="project" value="TreeGrafter"/>
</dbReference>
<dbReference type="PROSITE" id="PS50280">
    <property type="entry name" value="SET"/>
    <property type="match status" value="1"/>
</dbReference>
<feature type="compositionally biased region" description="Polar residues" evidence="13">
    <location>
        <begin position="285"/>
        <end position="296"/>
    </location>
</feature>
<dbReference type="Pfam" id="PF00856">
    <property type="entry name" value="SET"/>
    <property type="match status" value="1"/>
</dbReference>
<evidence type="ECO:0000256" key="9">
    <source>
        <dbReference type="ARBA" id="ARBA00023015"/>
    </source>
</evidence>
<keyword evidence="6" id="KW-0808">Transferase</keyword>
<evidence type="ECO:0000256" key="6">
    <source>
        <dbReference type="ARBA" id="ARBA00022679"/>
    </source>
</evidence>
<evidence type="ECO:0000256" key="13">
    <source>
        <dbReference type="SAM" id="MobiDB-lite"/>
    </source>
</evidence>
<reference evidence="15" key="1">
    <citation type="submission" date="2015-09" db="EMBL/GenBank/DDBJ databases">
        <title>Scylla olivacea transcriptome.</title>
        <authorList>
            <person name="Ikhwanuddin M."/>
        </authorList>
    </citation>
    <scope>NUCLEOTIDE SEQUENCE</scope>
</reference>
<comment type="catalytic activity">
    <reaction evidence="12">
        <text>L-lysyl(20)-[histone H4] + S-adenosyl-L-methionine = N(6)-methyl-L-lysyl(20)-[histone H4] + S-adenosyl-L-homocysteine + H(+)</text>
        <dbReference type="Rhea" id="RHEA:60344"/>
        <dbReference type="Rhea" id="RHEA-COMP:15554"/>
        <dbReference type="Rhea" id="RHEA-COMP:15555"/>
        <dbReference type="ChEBI" id="CHEBI:15378"/>
        <dbReference type="ChEBI" id="CHEBI:29969"/>
        <dbReference type="ChEBI" id="CHEBI:57856"/>
        <dbReference type="ChEBI" id="CHEBI:59789"/>
        <dbReference type="ChEBI" id="CHEBI:61929"/>
        <dbReference type="EC" id="2.1.1.361"/>
    </reaction>
</comment>
<evidence type="ECO:0000256" key="3">
    <source>
        <dbReference type="ARBA" id="ARBA00012187"/>
    </source>
</evidence>
<sequence>MVSHIHIQRNIRRRSRSRRKMVKGKRRTNRNSKDENAVIGHLDGPKGPKDSRLETRIVNGSLVESKMSSAGATHTDNKITSYFSPSRSPPIADDAEIEGATVLEGECGKDPELSDAQLSRPLPTSASTIQTKVINGHIGTAQTKPLPNAAPKRTVCTRSQALKELQLQSSTAALSNGVKSSNSSSSNLSSQCSVSIATPSASPEMPTSVSTPTTPTSSTSLVTDDCSSPHTGPPTPHKIQALNEEKLRLDSPLSPTSALSKLKLSLTPKKLKFNDKTTKTRRKLPTQNATRGTLQSKTEKVSKVNNPAQMSNGEAKPTQRNTQMSEFFPIRRSERKPKTTLLQERQKEIEERICSGKEEGLTVKHFGAKGRGVVTTRKFKKGEFVVEYIGDLIDVREAKERESRYAQDATKGCYNYYFTFQNQQYCIDATAESGYLGRLVNHSRNGNLVTKAVEVNGRPHLILLAKQDLDLGTEILYDYGDRSKEALEHHPWLAS</sequence>
<keyword evidence="7" id="KW-0949">S-adenosyl-L-methionine</keyword>
<dbReference type="PANTHER" id="PTHR46167">
    <property type="entry name" value="N-LYSINE METHYLTRANSFERASE KMT5A"/>
    <property type="match status" value="1"/>
</dbReference>
<dbReference type="InterPro" id="IPR016858">
    <property type="entry name" value="KMT5A-like"/>
</dbReference>
<evidence type="ECO:0000256" key="11">
    <source>
        <dbReference type="ARBA" id="ARBA00023242"/>
    </source>
</evidence>
<dbReference type="PANTHER" id="PTHR46167:SF1">
    <property type="entry name" value="N-LYSINE METHYLTRANSFERASE KMT5A"/>
    <property type="match status" value="1"/>
</dbReference>
<evidence type="ECO:0000313" key="15">
    <source>
        <dbReference type="EMBL" id="JAI67648.1"/>
    </source>
</evidence>
<evidence type="ECO:0000256" key="5">
    <source>
        <dbReference type="ARBA" id="ARBA00022603"/>
    </source>
</evidence>
<feature type="domain" description="SET" evidence="14">
    <location>
        <begin position="351"/>
        <end position="480"/>
    </location>
</feature>
<dbReference type="InterPro" id="IPR047266">
    <property type="entry name" value="KMT5A-like_SET"/>
</dbReference>
<evidence type="ECO:0000256" key="2">
    <source>
        <dbReference type="ARBA" id="ARBA00004286"/>
    </source>
</evidence>
<dbReference type="GO" id="GO:0005634">
    <property type="term" value="C:nucleus"/>
    <property type="evidence" value="ECO:0007669"/>
    <property type="project" value="UniProtKB-SubCell"/>
</dbReference>
<evidence type="ECO:0000259" key="14">
    <source>
        <dbReference type="PROSITE" id="PS50280"/>
    </source>
</evidence>
<dbReference type="EMBL" id="GDRN01027424">
    <property type="protein sequence ID" value="JAI67648.1"/>
    <property type="molecule type" value="Transcribed_RNA"/>
</dbReference>
<proteinExistence type="predicted"/>
<dbReference type="SMART" id="SM00317">
    <property type="entry name" value="SET"/>
    <property type="match status" value="1"/>
</dbReference>
<dbReference type="CDD" id="cd10528">
    <property type="entry name" value="SET_SETD8"/>
    <property type="match status" value="1"/>
</dbReference>
<keyword evidence="5" id="KW-0489">Methyltransferase</keyword>